<dbReference type="PANTHER" id="PTHR48140:SF1">
    <property type="entry name" value="FATTY ACID DESATURASE 4, CHLOROPLASTIC-RELATED"/>
    <property type="match status" value="1"/>
</dbReference>
<evidence type="ECO:0000256" key="4">
    <source>
        <dbReference type="ARBA" id="ARBA00022989"/>
    </source>
</evidence>
<dbReference type="GO" id="GO:0102654">
    <property type="term" value="F:palmitoyl-[glycerolipid] 3-(E)-desaturase activity"/>
    <property type="evidence" value="ECO:0000318"/>
    <property type="project" value="GO_Central"/>
</dbReference>
<feature type="domain" description="Lipid desaturase" evidence="7">
    <location>
        <begin position="121"/>
        <end position="289"/>
    </location>
</feature>
<dbReference type="KEGG" id="soe:110782171"/>
<dbReference type="InterPro" id="IPR019547">
    <property type="entry name" value="Lipid_desat"/>
</dbReference>
<name>A0A9R0I3U3_SPIOL</name>
<dbReference type="RefSeq" id="XP_021841982.2">
    <property type="nucleotide sequence ID" value="XM_021986290.2"/>
</dbReference>
<proteinExistence type="inferred from homology"/>
<accession>A0A9R0I3U3</accession>
<keyword evidence="8" id="KW-1185">Reference proteome</keyword>
<dbReference type="PANTHER" id="PTHR48140">
    <property type="entry name" value="FATTY ACID DESATURASE 4, CHLOROPLASTIC-RELATED"/>
    <property type="match status" value="1"/>
</dbReference>
<evidence type="ECO:0000313" key="9">
    <source>
        <dbReference type="RefSeq" id="XP_021841982.2"/>
    </source>
</evidence>
<keyword evidence="4" id="KW-1133">Transmembrane helix</keyword>
<dbReference type="GO" id="GO:0016020">
    <property type="term" value="C:membrane"/>
    <property type="evidence" value="ECO:0007669"/>
    <property type="project" value="UniProtKB-SubCell"/>
</dbReference>
<sequence length="305" mass="33877">MSILPQQNSLLKSSHQYATKRYRIIRVIPIRVRCAAATPVKPNPGLTRIVVKPSSTKPTPAKPPTPKGPKPDDPELKSTWEHRAWLASGCTTLLVSLAKSIVASTDSHIWAEPILAGLVGYALADLGSGVYHWGIDNYGDATTPLFGGQIDAFQGHHKWPWTITKRQFANNLHALARVITFTVLPINLVLNDPTLLAFVGSFSGCIMFSQQFHAWSHSTKSKLPPIVVTLQDLGVLVSRFEHAAHHRAPYNGNYCIVSGIWNTILDQNKVFEALEMVLFFQLGFRPRSWSEPSLEWIEETSSLPQ</sequence>
<dbReference type="AlphaFoldDB" id="A0A9R0I3U3"/>
<dbReference type="Proteomes" id="UP000813463">
    <property type="component" value="Chromosome 2"/>
</dbReference>
<dbReference type="Pfam" id="PF10520">
    <property type="entry name" value="Lipid_desat"/>
    <property type="match status" value="1"/>
</dbReference>
<evidence type="ECO:0000313" key="8">
    <source>
        <dbReference type="Proteomes" id="UP000813463"/>
    </source>
</evidence>
<feature type="region of interest" description="Disordered" evidence="6">
    <location>
        <begin position="46"/>
        <end position="76"/>
    </location>
</feature>
<evidence type="ECO:0000256" key="3">
    <source>
        <dbReference type="ARBA" id="ARBA00022692"/>
    </source>
</evidence>
<gene>
    <name evidence="9" type="primary">LOC110782171</name>
</gene>
<dbReference type="GO" id="GO:0009507">
    <property type="term" value="C:chloroplast"/>
    <property type="evidence" value="ECO:0000318"/>
    <property type="project" value="GO_Central"/>
</dbReference>
<keyword evidence="5" id="KW-0472">Membrane</keyword>
<evidence type="ECO:0000256" key="5">
    <source>
        <dbReference type="ARBA" id="ARBA00023136"/>
    </source>
</evidence>
<evidence type="ECO:0000256" key="2">
    <source>
        <dbReference type="ARBA" id="ARBA00007620"/>
    </source>
</evidence>
<keyword evidence="3" id="KW-0812">Transmembrane</keyword>
<dbReference type="GO" id="GO:0006636">
    <property type="term" value="P:unsaturated fatty acid biosynthetic process"/>
    <property type="evidence" value="ECO:0000318"/>
    <property type="project" value="GO_Central"/>
</dbReference>
<comment type="similarity">
    <text evidence="2">Belongs to the fatty acid desaturase CarF family.</text>
</comment>
<protein>
    <submittedName>
        <fullName evidence="9">Fatty acid desaturase 4, chloroplastic</fullName>
    </submittedName>
</protein>
<dbReference type="InterPro" id="IPR052864">
    <property type="entry name" value="Chloroplast_FAD_CarF"/>
</dbReference>
<reference evidence="8" key="1">
    <citation type="journal article" date="2021" name="Nat. Commun.">
        <title>Genomic analyses provide insights into spinach domestication and the genetic basis of agronomic traits.</title>
        <authorList>
            <person name="Cai X."/>
            <person name="Sun X."/>
            <person name="Xu C."/>
            <person name="Sun H."/>
            <person name="Wang X."/>
            <person name="Ge C."/>
            <person name="Zhang Z."/>
            <person name="Wang Q."/>
            <person name="Fei Z."/>
            <person name="Jiao C."/>
            <person name="Wang Q."/>
        </authorList>
    </citation>
    <scope>NUCLEOTIDE SEQUENCE [LARGE SCALE GENOMIC DNA]</scope>
    <source>
        <strain evidence="8">cv. Varoflay</strain>
    </source>
</reference>
<evidence type="ECO:0000259" key="7">
    <source>
        <dbReference type="Pfam" id="PF10520"/>
    </source>
</evidence>
<organism evidence="8 9">
    <name type="scientific">Spinacia oleracea</name>
    <name type="common">Spinach</name>
    <dbReference type="NCBI Taxonomy" id="3562"/>
    <lineage>
        <taxon>Eukaryota</taxon>
        <taxon>Viridiplantae</taxon>
        <taxon>Streptophyta</taxon>
        <taxon>Embryophyta</taxon>
        <taxon>Tracheophyta</taxon>
        <taxon>Spermatophyta</taxon>
        <taxon>Magnoliopsida</taxon>
        <taxon>eudicotyledons</taxon>
        <taxon>Gunneridae</taxon>
        <taxon>Pentapetalae</taxon>
        <taxon>Caryophyllales</taxon>
        <taxon>Chenopodiaceae</taxon>
        <taxon>Chenopodioideae</taxon>
        <taxon>Anserineae</taxon>
        <taxon>Spinacia</taxon>
    </lineage>
</organism>
<evidence type="ECO:0000256" key="1">
    <source>
        <dbReference type="ARBA" id="ARBA00004141"/>
    </source>
</evidence>
<comment type="subcellular location">
    <subcellularLocation>
        <location evidence="1">Membrane</location>
        <topology evidence="1">Multi-pass membrane protein</topology>
    </subcellularLocation>
</comment>
<reference evidence="9" key="2">
    <citation type="submission" date="2025-08" db="UniProtKB">
        <authorList>
            <consortium name="RefSeq"/>
        </authorList>
    </citation>
    <scope>IDENTIFICATION</scope>
    <source>
        <tissue evidence="9">Leaf</tissue>
    </source>
</reference>
<evidence type="ECO:0000256" key="6">
    <source>
        <dbReference type="SAM" id="MobiDB-lite"/>
    </source>
</evidence>
<dbReference type="GeneID" id="110782171"/>